<dbReference type="RefSeq" id="WP_389825703.1">
    <property type="nucleotide sequence ID" value="NZ_JBIAJP010000001.1"/>
</dbReference>
<evidence type="ECO:0000313" key="3">
    <source>
        <dbReference type="Proteomes" id="UP001601422"/>
    </source>
</evidence>
<evidence type="ECO:0000259" key="1">
    <source>
        <dbReference type="Pfam" id="PF13556"/>
    </source>
</evidence>
<reference evidence="2 3" key="1">
    <citation type="submission" date="2024-10" db="EMBL/GenBank/DDBJ databases">
        <title>The Natural Products Discovery Center: Release of the First 8490 Sequenced Strains for Exploring Actinobacteria Biosynthetic Diversity.</title>
        <authorList>
            <person name="Kalkreuter E."/>
            <person name="Kautsar S.A."/>
            <person name="Yang D."/>
            <person name="Bader C.D."/>
            <person name="Teijaro C.N."/>
            <person name="Fluegel L."/>
            <person name="Davis C.M."/>
            <person name="Simpson J.R."/>
            <person name="Lauterbach L."/>
            <person name="Steele A.D."/>
            <person name="Gui C."/>
            <person name="Meng S."/>
            <person name="Li G."/>
            <person name="Viehrig K."/>
            <person name="Ye F."/>
            <person name="Su P."/>
            <person name="Kiefer A.F."/>
            <person name="Nichols A."/>
            <person name="Cepeda A.J."/>
            <person name="Yan W."/>
            <person name="Fan B."/>
            <person name="Jiang Y."/>
            <person name="Adhikari A."/>
            <person name="Zheng C.-J."/>
            <person name="Schuster L."/>
            <person name="Cowan T.M."/>
            <person name="Smanski M.J."/>
            <person name="Chevrette M.G."/>
            <person name="De Carvalho L.P.S."/>
            <person name="Shen B."/>
        </authorList>
    </citation>
    <scope>NUCLEOTIDE SEQUENCE [LARGE SCALE GENOMIC DNA]</scope>
    <source>
        <strain evidence="2 3">NPDC005497</strain>
    </source>
</reference>
<dbReference type="InterPro" id="IPR042070">
    <property type="entry name" value="PucR_C-HTH_sf"/>
</dbReference>
<sequence>MSDQKHRMEVSAAGAVFVYTATRGVPAGRSRCSVSGLPVGACRRGCTTTTWHRSATARNAMLRETLQIFLACHRSHAATAEAMRLHRNSILYRIRPATELLPAGEPVLAVRVPALPPTVYDVGPVPGGDSVHHCALGAAEHRERPAPGGLT</sequence>
<feature type="domain" description="PucR C-terminal helix-turn-helix" evidence="1">
    <location>
        <begin position="62"/>
        <end position="101"/>
    </location>
</feature>
<dbReference type="Pfam" id="PF13556">
    <property type="entry name" value="HTH_30"/>
    <property type="match status" value="1"/>
</dbReference>
<gene>
    <name evidence="2" type="ORF">ACFYQT_05775</name>
</gene>
<protein>
    <submittedName>
        <fullName evidence="2">Helix-turn-helix domain-containing protein</fullName>
    </submittedName>
</protein>
<keyword evidence="3" id="KW-1185">Reference proteome</keyword>
<name>A0ABW6MPK3_9ACTN</name>
<accession>A0ABW6MPK3</accession>
<evidence type="ECO:0000313" key="2">
    <source>
        <dbReference type="EMBL" id="MFF0002955.1"/>
    </source>
</evidence>
<dbReference type="EMBL" id="JBIAJP010000001">
    <property type="protein sequence ID" value="MFF0002955.1"/>
    <property type="molecule type" value="Genomic_DNA"/>
</dbReference>
<dbReference type="Gene3D" id="1.10.10.2840">
    <property type="entry name" value="PucR C-terminal helix-turn-helix domain"/>
    <property type="match status" value="1"/>
</dbReference>
<proteinExistence type="predicted"/>
<dbReference type="InterPro" id="IPR025736">
    <property type="entry name" value="PucR_C-HTH_dom"/>
</dbReference>
<comment type="caution">
    <text evidence="2">The sequence shown here is derived from an EMBL/GenBank/DDBJ whole genome shotgun (WGS) entry which is preliminary data.</text>
</comment>
<dbReference type="Proteomes" id="UP001601422">
    <property type="component" value="Unassembled WGS sequence"/>
</dbReference>
<organism evidence="2 3">
    <name type="scientific">Streptomyces tibetensis</name>
    <dbReference type="NCBI Taxonomy" id="2382123"/>
    <lineage>
        <taxon>Bacteria</taxon>
        <taxon>Bacillati</taxon>
        <taxon>Actinomycetota</taxon>
        <taxon>Actinomycetes</taxon>
        <taxon>Kitasatosporales</taxon>
        <taxon>Streptomycetaceae</taxon>
        <taxon>Streptomyces</taxon>
    </lineage>
</organism>